<accession>A0A0E9RK03</accession>
<sequence length="45" mass="5106">MRGERTAGTQETSCSHNSVAFCCPHSSPSFLRKINLRYSNMLCFH</sequence>
<dbReference type="AlphaFoldDB" id="A0A0E9RK03"/>
<evidence type="ECO:0000313" key="1">
    <source>
        <dbReference type="EMBL" id="JAH29481.1"/>
    </source>
</evidence>
<name>A0A0E9RK03_ANGAN</name>
<proteinExistence type="predicted"/>
<reference evidence="1" key="2">
    <citation type="journal article" date="2015" name="Fish Shellfish Immunol.">
        <title>Early steps in the European eel (Anguilla anguilla)-Vibrio vulnificus interaction in the gills: Role of the RtxA13 toxin.</title>
        <authorList>
            <person name="Callol A."/>
            <person name="Pajuelo D."/>
            <person name="Ebbesson L."/>
            <person name="Teles M."/>
            <person name="MacKenzie S."/>
            <person name="Amaro C."/>
        </authorList>
    </citation>
    <scope>NUCLEOTIDE SEQUENCE</scope>
</reference>
<reference evidence="1" key="1">
    <citation type="submission" date="2014-11" db="EMBL/GenBank/DDBJ databases">
        <authorList>
            <person name="Amaro Gonzalez C."/>
        </authorList>
    </citation>
    <scope>NUCLEOTIDE SEQUENCE</scope>
</reference>
<protein>
    <submittedName>
        <fullName evidence="1">Uncharacterized protein</fullName>
    </submittedName>
</protein>
<organism evidence="1">
    <name type="scientific">Anguilla anguilla</name>
    <name type="common">European freshwater eel</name>
    <name type="synonym">Muraena anguilla</name>
    <dbReference type="NCBI Taxonomy" id="7936"/>
    <lineage>
        <taxon>Eukaryota</taxon>
        <taxon>Metazoa</taxon>
        <taxon>Chordata</taxon>
        <taxon>Craniata</taxon>
        <taxon>Vertebrata</taxon>
        <taxon>Euteleostomi</taxon>
        <taxon>Actinopterygii</taxon>
        <taxon>Neopterygii</taxon>
        <taxon>Teleostei</taxon>
        <taxon>Anguilliformes</taxon>
        <taxon>Anguillidae</taxon>
        <taxon>Anguilla</taxon>
    </lineage>
</organism>
<dbReference type="EMBL" id="GBXM01079096">
    <property type="protein sequence ID" value="JAH29481.1"/>
    <property type="molecule type" value="Transcribed_RNA"/>
</dbReference>